<protein>
    <recommendedName>
        <fullName evidence="4">GTP-binding protein 2</fullName>
    </recommendedName>
</protein>
<keyword evidence="3" id="KW-1185">Reference proteome</keyword>
<dbReference type="AlphaFoldDB" id="A0A5C3QUP1"/>
<feature type="region of interest" description="Disordered" evidence="1">
    <location>
        <begin position="318"/>
        <end position="344"/>
    </location>
</feature>
<sequence>MFGESESESPQVPSPWDSLISLSTSPARSATPGTPPVVPRLVPEAEEGNVEYKLQLLSPSAARFARLVTQMKWRLLEGGGQAYYELGVADSGALVGLPRYELEQSLETLEMMAGEIGASVIVVKEIEVPAAISGLAAEDNDKWNRKRTRKKACISGEADPYEDDGGTTTETSTTESESDVLTDESPTIFPLEDSLDDAVPPMTLDRPRGPSFSIDLEISSVFKPRPFRTRLDGSGFQSPATDEGMLNNRDRRREKKQKSKQFMQSFVPAFDEPSNPTIAAHTMGGNRRMGRRMARDRRRDEKRQALLAYADKSLASLEEQQQNAPNGLSDDTAGVPPLQNTSIPVSHDATEGLVAVLETLHVDTEPGISPSTSPTDFVHISAPSRVAAVITSHSKPLDDSQDSDVDGDSSDLFPSPTPFSSALSNSIITIKGDSNGHQIDSVDTIDASNQPQIRMIVEALVVRKMSMEEAFLDFEGFQLI</sequence>
<proteinExistence type="predicted"/>
<evidence type="ECO:0000256" key="1">
    <source>
        <dbReference type="SAM" id="MobiDB-lite"/>
    </source>
</evidence>
<accession>A0A5C3QUP1</accession>
<dbReference type="OrthoDB" id="248233at2759"/>
<gene>
    <name evidence="2" type="ORF">BDV98DRAFT_654116</name>
</gene>
<feature type="region of interest" description="Disordered" evidence="1">
    <location>
        <begin position="394"/>
        <end position="418"/>
    </location>
</feature>
<feature type="compositionally biased region" description="Polar residues" evidence="1">
    <location>
        <begin position="20"/>
        <end position="32"/>
    </location>
</feature>
<dbReference type="PANTHER" id="PTHR43721">
    <property type="entry name" value="ELONGATION FACTOR TU-RELATED"/>
    <property type="match status" value="1"/>
</dbReference>
<feature type="region of interest" description="Disordered" evidence="1">
    <location>
        <begin position="229"/>
        <end position="301"/>
    </location>
</feature>
<evidence type="ECO:0008006" key="4">
    <source>
        <dbReference type="Google" id="ProtNLM"/>
    </source>
</evidence>
<dbReference type="STRING" id="1884261.A0A5C3QUP1"/>
<dbReference type="GO" id="GO:0003746">
    <property type="term" value="F:translation elongation factor activity"/>
    <property type="evidence" value="ECO:0007669"/>
    <property type="project" value="TreeGrafter"/>
</dbReference>
<feature type="compositionally biased region" description="Acidic residues" evidence="1">
    <location>
        <begin position="399"/>
        <end position="409"/>
    </location>
</feature>
<reference evidence="2 3" key="1">
    <citation type="journal article" date="2019" name="Nat. Ecol. Evol.">
        <title>Megaphylogeny resolves global patterns of mushroom evolution.</title>
        <authorList>
            <person name="Varga T."/>
            <person name="Krizsan K."/>
            <person name="Foldi C."/>
            <person name="Dima B."/>
            <person name="Sanchez-Garcia M."/>
            <person name="Sanchez-Ramirez S."/>
            <person name="Szollosi G.J."/>
            <person name="Szarkandi J.G."/>
            <person name="Papp V."/>
            <person name="Albert L."/>
            <person name="Andreopoulos W."/>
            <person name="Angelini C."/>
            <person name="Antonin V."/>
            <person name="Barry K.W."/>
            <person name="Bougher N.L."/>
            <person name="Buchanan P."/>
            <person name="Buyck B."/>
            <person name="Bense V."/>
            <person name="Catcheside P."/>
            <person name="Chovatia M."/>
            <person name="Cooper J."/>
            <person name="Damon W."/>
            <person name="Desjardin D."/>
            <person name="Finy P."/>
            <person name="Geml J."/>
            <person name="Haridas S."/>
            <person name="Hughes K."/>
            <person name="Justo A."/>
            <person name="Karasinski D."/>
            <person name="Kautmanova I."/>
            <person name="Kiss B."/>
            <person name="Kocsube S."/>
            <person name="Kotiranta H."/>
            <person name="LaButti K.M."/>
            <person name="Lechner B.E."/>
            <person name="Liimatainen K."/>
            <person name="Lipzen A."/>
            <person name="Lukacs Z."/>
            <person name="Mihaltcheva S."/>
            <person name="Morgado L.N."/>
            <person name="Niskanen T."/>
            <person name="Noordeloos M.E."/>
            <person name="Ohm R.A."/>
            <person name="Ortiz-Santana B."/>
            <person name="Ovrebo C."/>
            <person name="Racz N."/>
            <person name="Riley R."/>
            <person name="Savchenko A."/>
            <person name="Shiryaev A."/>
            <person name="Soop K."/>
            <person name="Spirin V."/>
            <person name="Szebenyi C."/>
            <person name="Tomsovsky M."/>
            <person name="Tulloss R.E."/>
            <person name="Uehling J."/>
            <person name="Grigoriev I.V."/>
            <person name="Vagvolgyi C."/>
            <person name="Papp T."/>
            <person name="Martin F.M."/>
            <person name="Miettinen O."/>
            <person name="Hibbett D.S."/>
            <person name="Nagy L.G."/>
        </authorList>
    </citation>
    <scope>NUCLEOTIDE SEQUENCE [LARGE SCALE GENOMIC DNA]</scope>
    <source>
        <strain evidence="2 3">CBS 309.79</strain>
    </source>
</reference>
<name>A0A5C3QUP1_9AGAR</name>
<dbReference type="Proteomes" id="UP000305067">
    <property type="component" value="Unassembled WGS sequence"/>
</dbReference>
<dbReference type="PANTHER" id="PTHR43721:SF3">
    <property type="entry name" value="GTP-BINDING PROTEIN 2"/>
    <property type="match status" value="1"/>
</dbReference>
<feature type="compositionally biased region" description="Basic residues" evidence="1">
    <location>
        <begin position="250"/>
        <end position="259"/>
    </location>
</feature>
<feature type="region of interest" description="Disordered" evidence="1">
    <location>
        <begin position="154"/>
        <end position="210"/>
    </location>
</feature>
<feature type="region of interest" description="Disordered" evidence="1">
    <location>
        <begin position="1"/>
        <end position="37"/>
    </location>
</feature>
<evidence type="ECO:0000313" key="3">
    <source>
        <dbReference type="Proteomes" id="UP000305067"/>
    </source>
</evidence>
<organism evidence="2 3">
    <name type="scientific">Pterulicium gracile</name>
    <dbReference type="NCBI Taxonomy" id="1884261"/>
    <lineage>
        <taxon>Eukaryota</taxon>
        <taxon>Fungi</taxon>
        <taxon>Dikarya</taxon>
        <taxon>Basidiomycota</taxon>
        <taxon>Agaricomycotina</taxon>
        <taxon>Agaricomycetes</taxon>
        <taxon>Agaricomycetidae</taxon>
        <taxon>Agaricales</taxon>
        <taxon>Pleurotineae</taxon>
        <taxon>Pterulaceae</taxon>
        <taxon>Pterulicium</taxon>
    </lineage>
</organism>
<dbReference type="EMBL" id="ML178818">
    <property type="protein sequence ID" value="TFL04540.1"/>
    <property type="molecule type" value="Genomic_DNA"/>
</dbReference>
<feature type="compositionally biased region" description="Low complexity" evidence="1">
    <location>
        <begin position="166"/>
        <end position="175"/>
    </location>
</feature>
<evidence type="ECO:0000313" key="2">
    <source>
        <dbReference type="EMBL" id="TFL04540.1"/>
    </source>
</evidence>
<dbReference type="InterPro" id="IPR050055">
    <property type="entry name" value="EF-Tu_GTPase"/>
</dbReference>